<keyword evidence="3" id="KW-1133">Transmembrane helix</keyword>
<organism evidence="5 6">
    <name type="scientific">Candidatus Ozemobacter sibiricus</name>
    <dbReference type="NCBI Taxonomy" id="2268124"/>
    <lineage>
        <taxon>Bacteria</taxon>
        <taxon>Candidatus Ozemobacteria</taxon>
        <taxon>Candidatus Ozemobacterales</taxon>
        <taxon>Candidatus Ozemobacteraceae</taxon>
        <taxon>Candidatus Ozemobacter</taxon>
    </lineage>
</organism>
<proteinExistence type="predicted"/>
<dbReference type="InterPro" id="IPR027417">
    <property type="entry name" value="P-loop_NTPase"/>
</dbReference>
<dbReference type="InterPro" id="IPR045063">
    <property type="entry name" value="Dynamin_N"/>
</dbReference>
<reference evidence="5 6" key="1">
    <citation type="submission" date="2018-05" db="EMBL/GenBank/DDBJ databases">
        <title>A metagenomic window into the 2 km-deep terrestrial subsurface aquifer revealed taxonomically and functionally diverse microbial community comprising novel uncultured bacterial lineages.</title>
        <authorList>
            <person name="Kadnikov V.V."/>
            <person name="Mardanov A.V."/>
            <person name="Beletsky A.V."/>
            <person name="Banks D."/>
            <person name="Pimenov N.V."/>
            <person name="Frank Y.A."/>
            <person name="Karnachuk O.V."/>
            <person name="Ravin N.V."/>
        </authorList>
    </citation>
    <scope>NUCLEOTIDE SEQUENCE [LARGE SCALE GENOMIC DNA]</scope>
    <source>
        <strain evidence="5">BY5</strain>
    </source>
</reference>
<evidence type="ECO:0000313" key="6">
    <source>
        <dbReference type="Proteomes" id="UP000252355"/>
    </source>
</evidence>
<name>A0A367ZL21_9BACT</name>
<evidence type="ECO:0000256" key="1">
    <source>
        <dbReference type="SAM" id="Coils"/>
    </source>
</evidence>
<comment type="caution">
    <text evidence="5">The sequence shown here is derived from an EMBL/GenBank/DDBJ whole genome shotgun (WGS) entry which is preliminary data.</text>
</comment>
<evidence type="ECO:0000313" key="5">
    <source>
        <dbReference type="EMBL" id="RCK78547.1"/>
    </source>
</evidence>
<feature type="coiled-coil region" evidence="1">
    <location>
        <begin position="356"/>
        <end position="383"/>
    </location>
</feature>
<evidence type="ECO:0000256" key="3">
    <source>
        <dbReference type="SAM" id="Phobius"/>
    </source>
</evidence>
<keyword evidence="1" id="KW-0175">Coiled coil</keyword>
<dbReference type="PANTHER" id="PTHR43681">
    <property type="entry name" value="TRANSMEMBRANE GTPASE FZO"/>
    <property type="match status" value="1"/>
</dbReference>
<dbReference type="Pfam" id="PF00350">
    <property type="entry name" value="Dynamin_N"/>
    <property type="match status" value="1"/>
</dbReference>
<keyword evidence="3" id="KW-0472">Membrane</keyword>
<evidence type="ECO:0000259" key="4">
    <source>
        <dbReference type="Pfam" id="PF00350"/>
    </source>
</evidence>
<accession>A0A367ZL21</accession>
<dbReference type="CDD" id="cd09912">
    <property type="entry name" value="DLP_2"/>
    <property type="match status" value="1"/>
</dbReference>
<feature type="transmembrane region" description="Helical" evidence="3">
    <location>
        <begin position="476"/>
        <end position="498"/>
    </location>
</feature>
<dbReference type="AlphaFoldDB" id="A0A367ZL21"/>
<feature type="region of interest" description="Disordered" evidence="2">
    <location>
        <begin position="592"/>
        <end position="616"/>
    </location>
</feature>
<dbReference type="SUPFAM" id="SSF52540">
    <property type="entry name" value="P-loop containing nucleoside triphosphate hydrolases"/>
    <property type="match status" value="1"/>
</dbReference>
<feature type="domain" description="Dynamin N-terminal" evidence="4">
    <location>
        <begin position="43"/>
        <end position="213"/>
    </location>
</feature>
<dbReference type="PANTHER" id="PTHR43681:SF1">
    <property type="entry name" value="SARCALUMENIN"/>
    <property type="match status" value="1"/>
</dbReference>
<dbReference type="InterPro" id="IPR051943">
    <property type="entry name" value="TRAFAC_Dynamin-like_GTPase"/>
</dbReference>
<dbReference type="Proteomes" id="UP000252355">
    <property type="component" value="Unassembled WGS sequence"/>
</dbReference>
<sequence>MNKSKIERFQALYDDLRRLGDRLLVDPGQVKTVLDRAQHQARVLVVGEFNAGKSSLINSALGEPLLPTGVLPTTSLVTILDHGPFKVTIKPLGTKDPFDIEPGKAATPGYGIPDGSFDWEGFRKLLTDPKNIEQIEQVRITHPIVPPNLTIIDTPGINDIAKSRAEIVYGLIPMADIVLFVISALKPFSESERIFLEEKLLAADLKKIVFVVNRIDEVEPDERAALLADIAANLTKALNASYERINAMLGQTLYLKVDTVEVLPACGREMAPIEGKTGSRSIGFNLAPAGGDRNPLAEGNRRIWKKVLELAGVKRDAEMEQVLHHFLRRGALRLRRALADLRANDASGREATLARLKDHAGKLQHLRQTLKSAERRIVETESALKADFQAKIEHAFGDLGSLLRLQRDPGTVNTRLKELYEYITTKMKGTLDDLYRELGHSFDAIIDDPAFLEERKFEIEYDLSDVPGKVVSSLSFAYLAAIFFGINVGLVAGAAYFASQIIANKRSVKQYLLTATVSEDTLKKVQNDLLERVSHEVEYAVDFIRQSLIQRIDLIQNEVRHAAFTLNRPARLDLGALEAELDRITTGINGFLAGGEPPSASDEETLPGLSSGTKRG</sequence>
<gene>
    <name evidence="5" type="ORF">OZSIB_1269</name>
</gene>
<dbReference type="EMBL" id="QOQW01000021">
    <property type="protein sequence ID" value="RCK78547.1"/>
    <property type="molecule type" value="Genomic_DNA"/>
</dbReference>
<dbReference type="Gene3D" id="3.40.50.300">
    <property type="entry name" value="P-loop containing nucleotide triphosphate hydrolases"/>
    <property type="match status" value="1"/>
</dbReference>
<evidence type="ECO:0000256" key="2">
    <source>
        <dbReference type="SAM" id="MobiDB-lite"/>
    </source>
</evidence>
<keyword evidence="3" id="KW-0812">Transmembrane</keyword>
<protein>
    <recommendedName>
        <fullName evidence="4">Dynamin N-terminal domain-containing protein</fullName>
    </recommendedName>
</protein>